<keyword evidence="2" id="KW-1185">Reference proteome</keyword>
<evidence type="ECO:0000313" key="1">
    <source>
        <dbReference type="EMBL" id="QWS32408.1"/>
    </source>
</evidence>
<dbReference type="Proteomes" id="UP000681794">
    <property type="component" value="Chromosome"/>
</dbReference>
<reference evidence="1" key="1">
    <citation type="submission" date="2021-06" db="EMBL/GenBank/DDBJ databases">
        <authorList>
            <person name="Ellington A.J."/>
            <person name="Bryan N.C."/>
            <person name="Christner B.C."/>
            <person name="Reisch C.R."/>
        </authorList>
    </citation>
    <scope>NUCLEOTIDE SEQUENCE</scope>
    <source>
        <strain evidence="1">L6-1</strain>
    </source>
</reference>
<name>A0ACD1E0U3_9MICO</name>
<proteinExistence type="predicted"/>
<accession>A0ACD1E0U3</accession>
<organism evidence="1 2">
    <name type="scientific">Curtobacterium aetherium</name>
    <dbReference type="NCBI Taxonomy" id="2841594"/>
    <lineage>
        <taxon>Bacteria</taxon>
        <taxon>Bacillati</taxon>
        <taxon>Actinomycetota</taxon>
        <taxon>Actinomycetes</taxon>
        <taxon>Micrococcales</taxon>
        <taxon>Microbacteriaceae</taxon>
        <taxon>Curtobacterium</taxon>
    </lineage>
</organism>
<dbReference type="EMBL" id="CP076544">
    <property type="protein sequence ID" value="QWS32408.1"/>
    <property type="molecule type" value="Genomic_DNA"/>
</dbReference>
<sequence>MPPTTLTPAPDLGAEARALVADPAQQAVLALPDGVHAAVFGAPGTGKTSTLTRFVAQRSARPDAVDAAGHATVLALTSARVAATALRDRLAAAVDRVTPGALARTVNSLAFQVVAHAASVQGQDAPTLLTGGEQDRILGDLLAGHELDGTGPDWPAPITAVVRERAGFRTALRDLMMRAVAAGVEPDDMRELGDETGHPEWRAVGDLVDEYRATVTAYRASSLDAAELVAFATAAVLRGELPPSVAALRTVVVDDVQELVEGEIALLGALARSGVQVVAFGDPDIAASAFRGAEPDVLGRLGPRLGVTGVQEIVLGTVHRHAGPVRTLVTGITGRIGTAAAGRQRAAVAREARGRADAVLHLEAPSRSAMVAAVARRLREHRLLDGVPWHRMVVVTRSGAAIPELVRALSVAEVPATAGAAPTRPGDDPASRALVDAAAVALGVVPLDADLATAFATGPLGGLDTLAIRRLRLALRREELAGGGTRTADELLVDALGAPERLATIDAAFARRAARLATSFVNARHDAESGASIEEILWGLWERSGLASTWRGQSVAGGVGAAEADRHLDAVVGLFTAAKRFVERTPDAPARVFVDDLLGADLPEDSIGPDRTAGRVRVLTPSATVGLECDVVVVTGLQDGVWPNTRVRGSLLDPDGLVRAAAGVPHSPTDDRAAVIGDELRLFARAVSRATTQVVIATVANDDESPSPFVRLVPVPPDRQPSVHPLSLRGLAGSLRRRVVATGDHEAASALARLAAEDVPGAAPDDWYGLAEPTTAAPLVDLDAEPTVPDDDRGRTVARGADAGGADAGGPVGEEPEGSGEPVPPTVSVSPSRIGTFEECPVHWFAQTFGGGAPSPAMGIGTIVHEAMEHAVEVDVESLWQRVEERWDELTFESPWVADRERARTRRMIEGLSDYLRTFASAGRRLLGAESSFALVTGPARVRGSIDRIEVDPAGRISIVDLKTGRSMPSEKNDMPGHPQLAAYQLAVADGAVDGVPAGSETTDARLVFVQNPKGTRAYSERTQRALDPESREAYRERLHAVARGMAGRTFLANVDDHCDRARTGTECRIHVVGEVTW</sequence>
<protein>
    <submittedName>
        <fullName evidence="1">PD-(D/E)XK nuclease family protein</fullName>
    </submittedName>
</protein>
<evidence type="ECO:0000313" key="2">
    <source>
        <dbReference type="Proteomes" id="UP000681794"/>
    </source>
</evidence>
<gene>
    <name evidence="1" type="ORF">KM842_08815</name>
</gene>